<dbReference type="InterPro" id="IPR039796">
    <property type="entry name" value="MIP18"/>
</dbReference>
<keyword evidence="6" id="KW-1185">Reference proteome</keyword>
<dbReference type="Gene3D" id="6.10.250.1280">
    <property type="match status" value="1"/>
</dbReference>
<evidence type="ECO:0000313" key="5">
    <source>
        <dbReference type="EMBL" id="KAG5510964.1"/>
    </source>
</evidence>
<feature type="domain" description="MIP18 family-like" evidence="4">
    <location>
        <begin position="43"/>
        <end position="115"/>
    </location>
</feature>
<dbReference type="GO" id="GO:0007059">
    <property type="term" value="P:chromosome segregation"/>
    <property type="evidence" value="ECO:0007669"/>
    <property type="project" value="UniProtKB-KW"/>
</dbReference>
<dbReference type="PANTHER" id="PTHR12377">
    <property type="entry name" value="CYTOSOLIC IRON-SULFUR ASSEMBLY COMPONENT 2B-RELATED"/>
    <property type="match status" value="1"/>
</dbReference>
<gene>
    <name evidence="5" type="ORF">JKF63_06465</name>
</gene>
<dbReference type="GO" id="GO:0051604">
    <property type="term" value="P:protein maturation"/>
    <property type="evidence" value="ECO:0007669"/>
    <property type="project" value="InterPro"/>
</dbReference>
<name>A0A836LK52_9TRYP</name>
<evidence type="ECO:0000256" key="1">
    <source>
        <dbReference type="ARBA" id="ARBA00010381"/>
    </source>
</evidence>
<dbReference type="GeneID" id="94292492"/>
<evidence type="ECO:0000256" key="3">
    <source>
        <dbReference type="SAM" id="MobiDB-lite"/>
    </source>
</evidence>
<feature type="compositionally biased region" description="Basic and acidic residues" evidence="3">
    <location>
        <begin position="18"/>
        <end position="30"/>
    </location>
</feature>
<accession>A0A836LK52</accession>
<dbReference type="Gene3D" id="3.30.300.130">
    <property type="entry name" value="Fe-S cluster assembly (FSCA)"/>
    <property type="match status" value="1"/>
</dbReference>
<dbReference type="SUPFAM" id="SSF117916">
    <property type="entry name" value="Fe-S cluster assembly (FSCA) domain-like"/>
    <property type="match status" value="1"/>
</dbReference>
<dbReference type="Pfam" id="PF01883">
    <property type="entry name" value="FeS_assembly_P"/>
    <property type="match status" value="1"/>
</dbReference>
<protein>
    <recommendedName>
        <fullName evidence="4">MIP18 family-like domain-containing protein</fullName>
    </recommendedName>
</protein>
<dbReference type="EMBL" id="JAFJZO010000007">
    <property type="protein sequence ID" value="KAG5510964.1"/>
    <property type="molecule type" value="Genomic_DNA"/>
</dbReference>
<dbReference type="AlphaFoldDB" id="A0A836LK52"/>
<dbReference type="InterPro" id="IPR034904">
    <property type="entry name" value="FSCA_dom_sf"/>
</dbReference>
<comment type="similarity">
    <text evidence="1">Belongs to the MIP18 family.</text>
</comment>
<dbReference type="Proteomes" id="UP000674318">
    <property type="component" value="Unassembled WGS sequence"/>
</dbReference>
<dbReference type="PANTHER" id="PTHR12377:SF0">
    <property type="entry name" value="CYTOSOLIC IRON-SULFUR ASSEMBLY COMPONENT 2B"/>
    <property type="match status" value="1"/>
</dbReference>
<organism evidence="5 6">
    <name type="scientific">Porcisia hertigi</name>
    <dbReference type="NCBI Taxonomy" id="2761500"/>
    <lineage>
        <taxon>Eukaryota</taxon>
        <taxon>Discoba</taxon>
        <taxon>Euglenozoa</taxon>
        <taxon>Kinetoplastea</taxon>
        <taxon>Metakinetoplastina</taxon>
        <taxon>Trypanosomatida</taxon>
        <taxon>Trypanosomatidae</taxon>
        <taxon>Leishmaniinae</taxon>
        <taxon>Porcisia</taxon>
    </lineage>
</organism>
<dbReference type="KEGG" id="phet:94292492"/>
<dbReference type="InterPro" id="IPR002744">
    <property type="entry name" value="MIP18-like"/>
</dbReference>
<dbReference type="OrthoDB" id="2746at2759"/>
<dbReference type="RefSeq" id="XP_067759436.1">
    <property type="nucleotide sequence ID" value="XM_067902415.1"/>
</dbReference>
<proteinExistence type="inferred from homology"/>
<reference evidence="5 6" key="1">
    <citation type="submission" date="2021-02" db="EMBL/GenBank/DDBJ databases">
        <title>Porcisia hertigi Genome sequencing and assembly.</title>
        <authorList>
            <person name="Almutairi H."/>
            <person name="Gatherer D."/>
        </authorList>
    </citation>
    <scope>NUCLEOTIDE SEQUENCE [LARGE SCALE GENOMIC DNA]</scope>
    <source>
        <strain evidence="5 6">C119</strain>
    </source>
</reference>
<evidence type="ECO:0000313" key="6">
    <source>
        <dbReference type="Proteomes" id="UP000674318"/>
    </source>
</evidence>
<evidence type="ECO:0000256" key="2">
    <source>
        <dbReference type="ARBA" id="ARBA00022829"/>
    </source>
</evidence>
<sequence>MSTLANPNPTVFEPRYNSLKDRTDAERAAEGDEDTEDPIDAWEVFEMIRRIRDPEHPNSLEQLRVVEPSLITVNWNKRHIRVYFTPTVPHCSLTALIGLSIRLQLERSLPEYTKIDIYVTPGSHEQEEQVNKQLNDKERVAAALENGNLLNVIESCINEFDE</sequence>
<comment type="caution">
    <text evidence="5">The sequence shown here is derived from an EMBL/GenBank/DDBJ whole genome shotgun (WGS) entry which is preliminary data.</text>
</comment>
<feature type="region of interest" description="Disordered" evidence="3">
    <location>
        <begin position="1"/>
        <end position="36"/>
    </location>
</feature>
<dbReference type="FunFam" id="3.30.300.130:FF:000004">
    <property type="entry name" value="cytosolic iron-sulfur assembly component 2A"/>
    <property type="match status" value="1"/>
</dbReference>
<evidence type="ECO:0000259" key="4">
    <source>
        <dbReference type="Pfam" id="PF01883"/>
    </source>
</evidence>
<keyword evidence="2" id="KW-0159">Chromosome partition</keyword>